<dbReference type="RefSeq" id="WP_208254651.1">
    <property type="nucleotide sequence ID" value="NZ_JAGEOJ010000003.1"/>
</dbReference>
<dbReference type="AlphaFoldDB" id="A0A939PBK5"/>
<dbReference type="GO" id="GO:0046677">
    <property type="term" value="P:response to antibiotic"/>
    <property type="evidence" value="ECO:0007669"/>
    <property type="project" value="InterPro"/>
</dbReference>
<dbReference type="PRINTS" id="PR00118">
    <property type="entry name" value="BLACTAMASEA"/>
</dbReference>
<feature type="domain" description="Beta-lactamase class A catalytic" evidence="2">
    <location>
        <begin position="76"/>
        <end position="297"/>
    </location>
</feature>
<keyword evidence="4" id="KW-1185">Reference proteome</keyword>
<dbReference type="Gene3D" id="3.40.710.10">
    <property type="entry name" value="DD-peptidase/beta-lactamase superfamily"/>
    <property type="match status" value="1"/>
</dbReference>
<dbReference type="PROSITE" id="PS51257">
    <property type="entry name" value="PROKAR_LIPOPROTEIN"/>
    <property type="match status" value="1"/>
</dbReference>
<dbReference type="Proteomes" id="UP000669179">
    <property type="component" value="Unassembled WGS sequence"/>
</dbReference>
<dbReference type="GO" id="GO:0008800">
    <property type="term" value="F:beta-lactamase activity"/>
    <property type="evidence" value="ECO:0007669"/>
    <property type="project" value="InterPro"/>
</dbReference>
<evidence type="ECO:0000313" key="4">
    <source>
        <dbReference type="Proteomes" id="UP000669179"/>
    </source>
</evidence>
<reference evidence="3" key="1">
    <citation type="submission" date="2021-03" db="EMBL/GenBank/DDBJ databases">
        <authorList>
            <person name="Kanchanasin P."/>
            <person name="Saeng-In P."/>
            <person name="Phongsopitanun W."/>
            <person name="Yuki M."/>
            <person name="Kudo T."/>
            <person name="Ohkuma M."/>
            <person name="Tanasupawat S."/>
        </authorList>
    </citation>
    <scope>NUCLEOTIDE SEQUENCE</scope>
    <source>
        <strain evidence="3">GKU 128</strain>
    </source>
</reference>
<dbReference type="EMBL" id="JAGEOJ010000003">
    <property type="protein sequence ID" value="MBO2447048.1"/>
    <property type="molecule type" value="Genomic_DNA"/>
</dbReference>
<dbReference type="InterPro" id="IPR000871">
    <property type="entry name" value="Beta-lactam_class-A"/>
</dbReference>
<evidence type="ECO:0000313" key="3">
    <source>
        <dbReference type="EMBL" id="MBO2447048.1"/>
    </source>
</evidence>
<dbReference type="InterPro" id="IPR012338">
    <property type="entry name" value="Beta-lactam/transpept-like"/>
</dbReference>
<dbReference type="InterPro" id="IPR045155">
    <property type="entry name" value="Beta-lactam_cat"/>
</dbReference>
<proteinExistence type="predicted"/>
<accession>A0A939PBK5</accession>
<organism evidence="3 4">
    <name type="scientific">Actinomadura barringtoniae</name>
    <dbReference type="NCBI Taxonomy" id="1427535"/>
    <lineage>
        <taxon>Bacteria</taxon>
        <taxon>Bacillati</taxon>
        <taxon>Actinomycetota</taxon>
        <taxon>Actinomycetes</taxon>
        <taxon>Streptosporangiales</taxon>
        <taxon>Thermomonosporaceae</taxon>
        <taxon>Actinomadura</taxon>
    </lineage>
</organism>
<dbReference type="Pfam" id="PF13354">
    <property type="entry name" value="Beta-lactamase2"/>
    <property type="match status" value="1"/>
</dbReference>
<keyword evidence="1" id="KW-0732">Signal</keyword>
<sequence length="325" mass="34554">MTTNNPRLRTKLGIAVVAASALLGGAACGTSGSTVHGSTVAFKQATAPATPATARADLRKQLSRMEADYDGRIGAYGIDLATGKTVGYRSHERFPFLSTFKTMACSAILQKARSTDPGLLDRVIHWKKSDEVETPNSVVEGHGDEGMPVSRLCQEAIIRSDNTAANLVMRQIGGPPGVTRYIRSIGDPISRLDRWEGDLNIWNPREKRDTTMPALIGRDLTRVAVGGALDPRDRATLNGWLRGNLTGDERIRAGLPKTWTIGDKTGSAGSLGYAAANDIAVAWPPGAKAPLVLAIYTNKNAAVSTNDNKVIANTATLLAKALGRL</sequence>
<dbReference type="SUPFAM" id="SSF56601">
    <property type="entry name" value="beta-lactamase/transpeptidase-like"/>
    <property type="match status" value="1"/>
</dbReference>
<dbReference type="GO" id="GO:0030655">
    <property type="term" value="P:beta-lactam antibiotic catabolic process"/>
    <property type="evidence" value="ECO:0007669"/>
    <property type="project" value="InterPro"/>
</dbReference>
<evidence type="ECO:0000256" key="1">
    <source>
        <dbReference type="SAM" id="SignalP"/>
    </source>
</evidence>
<evidence type="ECO:0000259" key="2">
    <source>
        <dbReference type="Pfam" id="PF13354"/>
    </source>
</evidence>
<protein>
    <submittedName>
        <fullName evidence="3">Class A beta-lactamase</fullName>
    </submittedName>
</protein>
<dbReference type="PANTHER" id="PTHR35333">
    <property type="entry name" value="BETA-LACTAMASE"/>
    <property type="match status" value="1"/>
</dbReference>
<feature type="signal peptide" evidence="1">
    <location>
        <begin position="1"/>
        <end position="29"/>
    </location>
</feature>
<dbReference type="PANTHER" id="PTHR35333:SF3">
    <property type="entry name" value="BETA-LACTAMASE-TYPE TRANSPEPTIDASE FOLD CONTAINING PROTEIN"/>
    <property type="match status" value="1"/>
</dbReference>
<dbReference type="NCBIfam" id="NF033103">
    <property type="entry name" value="bla_class_A"/>
    <property type="match status" value="1"/>
</dbReference>
<name>A0A939PBK5_9ACTN</name>
<gene>
    <name evidence="3" type="primary">bla</name>
    <name evidence="3" type="ORF">J4573_08100</name>
</gene>
<feature type="chain" id="PRO_5037051390" evidence="1">
    <location>
        <begin position="30"/>
        <end position="325"/>
    </location>
</feature>
<comment type="caution">
    <text evidence="3">The sequence shown here is derived from an EMBL/GenBank/DDBJ whole genome shotgun (WGS) entry which is preliminary data.</text>
</comment>